<evidence type="ECO:0000313" key="2">
    <source>
        <dbReference type="EMBL" id="KAF2994361.1"/>
    </source>
</evidence>
<evidence type="ECO:0000313" key="3">
    <source>
        <dbReference type="Proteomes" id="UP000801428"/>
    </source>
</evidence>
<dbReference type="AlphaFoldDB" id="A0A9P4T4Q5"/>
<accession>A0A9P4T4Q5</accession>
<name>A0A9P4T4Q5_CURKU</name>
<comment type="caution">
    <text evidence="2">The sequence shown here is derived from an EMBL/GenBank/DDBJ whole genome shotgun (WGS) entry which is preliminary data.</text>
</comment>
<dbReference type="EMBL" id="SWKU01000041">
    <property type="protein sequence ID" value="KAF2994361.1"/>
    <property type="molecule type" value="Genomic_DNA"/>
</dbReference>
<feature type="compositionally biased region" description="Polar residues" evidence="1">
    <location>
        <begin position="99"/>
        <end position="111"/>
    </location>
</feature>
<proteinExistence type="predicted"/>
<reference evidence="2" key="1">
    <citation type="submission" date="2019-04" db="EMBL/GenBank/DDBJ databases">
        <title>Sequencing of skin fungus with MAO and IRED activity.</title>
        <authorList>
            <person name="Marsaioli A.J."/>
            <person name="Bonatto J.M.C."/>
            <person name="Reis Junior O."/>
        </authorList>
    </citation>
    <scope>NUCLEOTIDE SEQUENCE</scope>
    <source>
        <strain evidence="2">30M1</strain>
    </source>
</reference>
<feature type="region of interest" description="Disordered" evidence="1">
    <location>
        <begin position="98"/>
        <end position="122"/>
    </location>
</feature>
<dbReference type="OrthoDB" id="9977870at2759"/>
<keyword evidence="3" id="KW-1185">Reference proteome</keyword>
<sequence length="300" mass="33269">MDPRTAMLAVQLQLADIAEILNDIQINKDKRAKDEERASLETVQQDLVQQLATLEGQVLVIKILKQEFDDRAAYKKLLDEEKQAVSDHELAMRLAGMTVSHNAEGSRTASRTQHESADDRDDNAQWEMAKQLYTLAFEGNEVHSLLGDMADHSALADREPLHGIRTVKAEQADVSITEGKDLVKCNACMEPFNLKDTLRLQCHHTVPIPLDTCRIMLSKEFIKQFDLKVEELATPNPTYCANPDCSKFIRPGDITAKVADCVFCQTKTYANAAMISAIFVATSGSVAHALSGKKSTLLVQ</sequence>
<organism evidence="2 3">
    <name type="scientific">Curvularia kusanoi</name>
    <name type="common">Cochliobolus kusanoi</name>
    <dbReference type="NCBI Taxonomy" id="90978"/>
    <lineage>
        <taxon>Eukaryota</taxon>
        <taxon>Fungi</taxon>
        <taxon>Dikarya</taxon>
        <taxon>Ascomycota</taxon>
        <taxon>Pezizomycotina</taxon>
        <taxon>Dothideomycetes</taxon>
        <taxon>Pleosporomycetidae</taxon>
        <taxon>Pleosporales</taxon>
        <taxon>Pleosporineae</taxon>
        <taxon>Pleosporaceae</taxon>
        <taxon>Curvularia</taxon>
    </lineage>
</organism>
<dbReference type="Proteomes" id="UP000801428">
    <property type="component" value="Unassembled WGS sequence"/>
</dbReference>
<evidence type="ECO:0000256" key="1">
    <source>
        <dbReference type="SAM" id="MobiDB-lite"/>
    </source>
</evidence>
<gene>
    <name evidence="2" type="ORF">E8E13_001183</name>
</gene>
<protein>
    <submittedName>
        <fullName evidence="2">Uncharacterized protein</fullName>
    </submittedName>
</protein>